<evidence type="ECO:0000313" key="2">
    <source>
        <dbReference type="EMBL" id="QKX52135.1"/>
    </source>
</evidence>
<dbReference type="GO" id="GO:0016787">
    <property type="term" value="F:hydrolase activity"/>
    <property type="evidence" value="ECO:0007669"/>
    <property type="project" value="UniProtKB-KW"/>
</dbReference>
<dbReference type="InterPro" id="IPR029058">
    <property type="entry name" value="AB_hydrolase_fold"/>
</dbReference>
<dbReference type="Pfam" id="PF00561">
    <property type="entry name" value="Abhydrolase_1"/>
    <property type="match status" value="1"/>
</dbReference>
<evidence type="ECO:0000313" key="3">
    <source>
        <dbReference type="Proteomes" id="UP000509222"/>
    </source>
</evidence>
<dbReference type="PANTHER" id="PTHR46438">
    <property type="entry name" value="ALPHA/BETA-HYDROLASES SUPERFAMILY PROTEIN"/>
    <property type="match status" value="1"/>
</dbReference>
<protein>
    <submittedName>
        <fullName evidence="2">Alpha/beta hydrolase</fullName>
    </submittedName>
</protein>
<organism evidence="2 3">
    <name type="scientific">Planococcus glaciei</name>
    <dbReference type="NCBI Taxonomy" id="459472"/>
    <lineage>
        <taxon>Bacteria</taxon>
        <taxon>Bacillati</taxon>
        <taxon>Bacillota</taxon>
        <taxon>Bacilli</taxon>
        <taxon>Bacillales</taxon>
        <taxon>Caryophanaceae</taxon>
        <taxon>Planococcus</taxon>
    </lineage>
</organism>
<feature type="domain" description="AB hydrolase-1" evidence="1">
    <location>
        <begin position="45"/>
        <end position="207"/>
    </location>
</feature>
<dbReference type="PANTHER" id="PTHR46438:SF2">
    <property type="entry name" value="ALPHA_BETA-HYDROLASES SUPERFAMILY PROTEIN"/>
    <property type="match status" value="1"/>
</dbReference>
<dbReference type="SUPFAM" id="SSF53474">
    <property type="entry name" value="alpha/beta-Hydrolases"/>
    <property type="match status" value="1"/>
</dbReference>
<name>A0A7H8QFA8_9BACL</name>
<dbReference type="Gene3D" id="3.40.50.1820">
    <property type="entry name" value="alpha/beta hydrolase"/>
    <property type="match status" value="1"/>
</dbReference>
<reference evidence="2 3" key="1">
    <citation type="submission" date="2020-04" db="EMBL/GenBank/DDBJ databases">
        <authorList>
            <person name="Pajer P."/>
            <person name="Broz P."/>
        </authorList>
    </citation>
    <scope>NUCLEOTIDE SEQUENCE [LARGE SCALE GENOMIC DNA]</scope>
    <source>
        <strain evidence="3">NRL-ATB46093</strain>
    </source>
</reference>
<gene>
    <name evidence="2" type="ORF">HF394_17005</name>
</gene>
<dbReference type="PRINTS" id="PR00111">
    <property type="entry name" value="ABHYDROLASE"/>
</dbReference>
<accession>A0A7H8QFA8</accession>
<proteinExistence type="predicted"/>
<dbReference type="AlphaFoldDB" id="A0A7H8QFA8"/>
<dbReference type="RefSeq" id="WP_176294921.1">
    <property type="nucleotide sequence ID" value="NZ_CP051177.1"/>
</dbReference>
<sequence>MYSNPYEHLSGTIKSSKLKKAGFQEFQFDTGEIKFNYVVGPDNGPPLVLIPAQMGMWESYQKVLVPLSNDFQVFALDIRGHGKSSWTPGEYSWRIIGEDMEAFLTGVVKRPAMIAGNSSGGIIALWCAANLPHLVSAAVLEDTPVFSVEMPRFKEEDRFVYNGLTKLVENIGNPSSRDLANYFNGMEMPVSETRTKRMPPQVVRYLSKKIRKFEKVHPGQPIETGFPSTLRLLLKSLSMFDPDFARAFVDGRFYEGIDHAEALKRVQCPLLVLHGDWQRYPEHGLIGAMDDRDAGRIKELVPDMKYRKIHANHVIHAFKPKLYIDAIMEFAAEIDVLPQPGK</sequence>
<evidence type="ECO:0000259" key="1">
    <source>
        <dbReference type="Pfam" id="PF00561"/>
    </source>
</evidence>
<reference evidence="3" key="2">
    <citation type="submission" date="2020-06" db="EMBL/GenBank/DDBJ databases">
        <title>Isolation of Planomicrobium glaciei.</title>
        <authorList>
            <person name="Malisova L."/>
            <person name="Safrankova R."/>
            <person name="Jakubu V."/>
            <person name="Spanelova P."/>
        </authorList>
    </citation>
    <scope>NUCLEOTIDE SEQUENCE [LARGE SCALE GENOMIC DNA]</scope>
    <source>
        <strain evidence="3">NRL-ATB46093</strain>
    </source>
</reference>
<dbReference type="InterPro" id="IPR000073">
    <property type="entry name" value="AB_hydrolase_1"/>
</dbReference>
<dbReference type="Proteomes" id="UP000509222">
    <property type="component" value="Chromosome"/>
</dbReference>
<keyword evidence="2" id="KW-0378">Hydrolase</keyword>
<keyword evidence="3" id="KW-1185">Reference proteome</keyword>
<dbReference type="EMBL" id="CP051177">
    <property type="protein sequence ID" value="QKX52135.1"/>
    <property type="molecule type" value="Genomic_DNA"/>
</dbReference>